<gene>
    <name evidence="2" type="ORF">SAMN05661096_02748</name>
</gene>
<dbReference type="AlphaFoldDB" id="A0A1X7KII1"/>
<sequence length="308" mass="33924">MKSFIKILVVALWLGNYAANAQSYVFKVLANKGDNSVKIEGADWTKLKTGQSLNSGDELKLSEEAYLGLMHNSGKTLEVKTAGSHTVSGLAANLKSKNTSVASKYADFVMNRMSDDEGSADYRKSLGATGAVDRALASGASIKIMALSSSEIINDEVILRWNEPKQEGEEEALTYEVTFSNLFDETIATETVDNTSYLLDRSKKPFAGENFIKVKVQVKGEDLKSDDYAITIKPEEETAEIKETLEQLKSEIEGESAMDKLVMAAFYEDNDLLLDALTAYEQAIQKAPNVPVFEKAYEDFLIRNGFTN</sequence>
<evidence type="ECO:0000313" key="3">
    <source>
        <dbReference type="Proteomes" id="UP000193804"/>
    </source>
</evidence>
<feature type="signal peptide" evidence="1">
    <location>
        <begin position="1"/>
        <end position="21"/>
    </location>
</feature>
<feature type="chain" id="PRO_5010889166" description="FecR family protein" evidence="1">
    <location>
        <begin position="22"/>
        <end position="308"/>
    </location>
</feature>
<dbReference type="EMBL" id="FXAW01000005">
    <property type="protein sequence ID" value="SMG40446.1"/>
    <property type="molecule type" value="Genomic_DNA"/>
</dbReference>
<evidence type="ECO:0000256" key="1">
    <source>
        <dbReference type="SAM" id="SignalP"/>
    </source>
</evidence>
<dbReference type="OrthoDB" id="977247at2"/>
<proteinExistence type="predicted"/>
<keyword evidence="3" id="KW-1185">Reference proteome</keyword>
<dbReference type="RefSeq" id="WP_085517906.1">
    <property type="nucleotide sequence ID" value="NZ_FXAW01000005.1"/>
</dbReference>
<evidence type="ECO:0000313" key="2">
    <source>
        <dbReference type="EMBL" id="SMG40446.1"/>
    </source>
</evidence>
<keyword evidence="1" id="KW-0732">Signal</keyword>
<dbReference type="STRING" id="1028.SAMN05661096_02748"/>
<accession>A0A1X7KII1</accession>
<protein>
    <recommendedName>
        <fullName evidence="4">FecR family protein</fullName>
    </recommendedName>
</protein>
<organism evidence="2 3">
    <name type="scientific">Marivirga sericea</name>
    <dbReference type="NCBI Taxonomy" id="1028"/>
    <lineage>
        <taxon>Bacteria</taxon>
        <taxon>Pseudomonadati</taxon>
        <taxon>Bacteroidota</taxon>
        <taxon>Cytophagia</taxon>
        <taxon>Cytophagales</taxon>
        <taxon>Marivirgaceae</taxon>
        <taxon>Marivirga</taxon>
    </lineage>
</organism>
<name>A0A1X7KII1_9BACT</name>
<evidence type="ECO:0008006" key="4">
    <source>
        <dbReference type="Google" id="ProtNLM"/>
    </source>
</evidence>
<reference evidence="3" key="1">
    <citation type="submission" date="2017-04" db="EMBL/GenBank/DDBJ databases">
        <authorList>
            <person name="Varghese N."/>
            <person name="Submissions S."/>
        </authorList>
    </citation>
    <scope>NUCLEOTIDE SEQUENCE [LARGE SCALE GENOMIC DNA]</scope>
    <source>
        <strain evidence="3">DSM 4125</strain>
    </source>
</reference>
<dbReference type="Proteomes" id="UP000193804">
    <property type="component" value="Unassembled WGS sequence"/>
</dbReference>